<dbReference type="Proteomes" id="UP001497444">
    <property type="component" value="Chromosome 1"/>
</dbReference>
<evidence type="ECO:0000256" key="1">
    <source>
        <dbReference type="SAM" id="MobiDB-lite"/>
    </source>
</evidence>
<evidence type="ECO:0000313" key="3">
    <source>
        <dbReference type="Proteomes" id="UP001497444"/>
    </source>
</evidence>
<gene>
    <name evidence="2" type="ORF">CSSPJE1EN1_LOCUS224</name>
</gene>
<name>A0ABP0VLC5_9BRYO</name>
<organism evidence="2 3">
    <name type="scientific">Sphagnum jensenii</name>
    <dbReference type="NCBI Taxonomy" id="128206"/>
    <lineage>
        <taxon>Eukaryota</taxon>
        <taxon>Viridiplantae</taxon>
        <taxon>Streptophyta</taxon>
        <taxon>Embryophyta</taxon>
        <taxon>Bryophyta</taxon>
        <taxon>Sphagnophytina</taxon>
        <taxon>Sphagnopsida</taxon>
        <taxon>Sphagnales</taxon>
        <taxon>Sphagnaceae</taxon>
        <taxon>Sphagnum</taxon>
    </lineage>
</organism>
<sequence>MKTTSVSAGARPRLHNSDGRQRHQRKRRREDILDGNKEALFSAVESTCIRAIERARGAAGWFGFQQALHGILGTLFWRKTLRAAKKPMIFWNKLSPVVTMESWALWFGGQLYVRRKNR</sequence>
<keyword evidence="3" id="KW-1185">Reference proteome</keyword>
<reference evidence="2 3" key="1">
    <citation type="submission" date="2024-02" db="EMBL/GenBank/DDBJ databases">
        <authorList>
            <consortium name="ELIXIR-Norway"/>
            <consortium name="Elixir Norway"/>
        </authorList>
    </citation>
    <scope>NUCLEOTIDE SEQUENCE [LARGE SCALE GENOMIC DNA]</scope>
</reference>
<dbReference type="EMBL" id="OZ020096">
    <property type="protein sequence ID" value="CAK9254746.1"/>
    <property type="molecule type" value="Genomic_DNA"/>
</dbReference>
<protein>
    <submittedName>
        <fullName evidence="2">Uncharacterized protein</fullName>
    </submittedName>
</protein>
<feature type="region of interest" description="Disordered" evidence="1">
    <location>
        <begin position="1"/>
        <end position="29"/>
    </location>
</feature>
<proteinExistence type="predicted"/>
<evidence type="ECO:0000313" key="2">
    <source>
        <dbReference type="EMBL" id="CAK9254746.1"/>
    </source>
</evidence>
<accession>A0ABP0VLC5</accession>